<feature type="non-terminal residue" evidence="1">
    <location>
        <position position="1"/>
    </location>
</feature>
<dbReference type="EMBL" id="JANPWB010000009">
    <property type="protein sequence ID" value="KAJ1148256.1"/>
    <property type="molecule type" value="Genomic_DNA"/>
</dbReference>
<evidence type="ECO:0000313" key="1">
    <source>
        <dbReference type="EMBL" id="KAJ1148256.1"/>
    </source>
</evidence>
<dbReference type="AlphaFoldDB" id="A0AAV7RA06"/>
<comment type="caution">
    <text evidence="1">The sequence shown here is derived from an EMBL/GenBank/DDBJ whole genome shotgun (WGS) entry which is preliminary data.</text>
</comment>
<sequence length="49" mass="5294">KTINIPCIIFPNIPCQILLNELPTLASPFPTFSQTPGSFSSFKSALSLV</sequence>
<proteinExistence type="predicted"/>
<protein>
    <submittedName>
        <fullName evidence="1">Uncharacterized protein</fullName>
    </submittedName>
</protein>
<gene>
    <name evidence="1" type="ORF">NDU88_001093</name>
</gene>
<keyword evidence="2" id="KW-1185">Reference proteome</keyword>
<evidence type="ECO:0000313" key="2">
    <source>
        <dbReference type="Proteomes" id="UP001066276"/>
    </source>
</evidence>
<reference evidence="1" key="1">
    <citation type="journal article" date="2022" name="bioRxiv">
        <title>Sequencing and chromosome-scale assembly of the giantPleurodeles waltlgenome.</title>
        <authorList>
            <person name="Brown T."/>
            <person name="Elewa A."/>
            <person name="Iarovenko S."/>
            <person name="Subramanian E."/>
            <person name="Araus A.J."/>
            <person name="Petzold A."/>
            <person name="Susuki M."/>
            <person name="Suzuki K.-i.T."/>
            <person name="Hayashi T."/>
            <person name="Toyoda A."/>
            <person name="Oliveira C."/>
            <person name="Osipova E."/>
            <person name="Leigh N.D."/>
            <person name="Simon A."/>
            <person name="Yun M.H."/>
        </authorList>
    </citation>
    <scope>NUCLEOTIDE SEQUENCE</scope>
    <source>
        <strain evidence="1">20211129_DDA</strain>
        <tissue evidence="1">Liver</tissue>
    </source>
</reference>
<accession>A0AAV7RA06</accession>
<feature type="non-terminal residue" evidence="1">
    <location>
        <position position="49"/>
    </location>
</feature>
<organism evidence="1 2">
    <name type="scientific">Pleurodeles waltl</name>
    <name type="common">Iberian ribbed newt</name>
    <dbReference type="NCBI Taxonomy" id="8319"/>
    <lineage>
        <taxon>Eukaryota</taxon>
        <taxon>Metazoa</taxon>
        <taxon>Chordata</taxon>
        <taxon>Craniata</taxon>
        <taxon>Vertebrata</taxon>
        <taxon>Euteleostomi</taxon>
        <taxon>Amphibia</taxon>
        <taxon>Batrachia</taxon>
        <taxon>Caudata</taxon>
        <taxon>Salamandroidea</taxon>
        <taxon>Salamandridae</taxon>
        <taxon>Pleurodelinae</taxon>
        <taxon>Pleurodeles</taxon>
    </lineage>
</organism>
<name>A0AAV7RA06_PLEWA</name>
<dbReference type="Proteomes" id="UP001066276">
    <property type="component" value="Chromosome 5"/>
</dbReference>